<dbReference type="InterPro" id="IPR036364">
    <property type="entry name" value="SEA_dom_sf"/>
</dbReference>
<dbReference type="AlphaFoldDB" id="A0A6J3R1E3"/>
<dbReference type="Proteomes" id="UP000245320">
    <property type="component" value="Chromosome 2"/>
</dbReference>
<keyword evidence="3" id="KW-1185">Reference proteome</keyword>
<accession>A0A6J3R1E3</accession>
<dbReference type="GeneID" id="109552561"/>
<evidence type="ECO:0000313" key="6">
    <source>
        <dbReference type="RefSeq" id="XP_033707908.1"/>
    </source>
</evidence>
<evidence type="ECO:0000259" key="2">
    <source>
        <dbReference type="Pfam" id="PF01390"/>
    </source>
</evidence>
<proteinExistence type="predicted"/>
<evidence type="ECO:0000313" key="7">
    <source>
        <dbReference type="RefSeq" id="XP_033707909.1"/>
    </source>
</evidence>
<dbReference type="InterPro" id="IPR000082">
    <property type="entry name" value="SEA_dom"/>
</dbReference>
<evidence type="ECO:0000256" key="1">
    <source>
        <dbReference type="SAM" id="MobiDB-lite"/>
    </source>
</evidence>
<protein>
    <submittedName>
        <fullName evidence="4 5">Translation initiation factor IF-2-like isoform X1</fullName>
    </submittedName>
</protein>
<gene>
    <name evidence="4 5 6 7" type="primary">LOC109552561</name>
</gene>
<feature type="domain" description="SEA" evidence="2">
    <location>
        <begin position="76"/>
        <end position="130"/>
    </location>
</feature>
<dbReference type="OrthoDB" id="10070537at2759"/>
<dbReference type="RefSeq" id="XP_033707909.1">
    <property type="nucleotide sequence ID" value="XM_033852018.1"/>
</dbReference>
<evidence type="ECO:0000313" key="3">
    <source>
        <dbReference type="Proteomes" id="UP000245320"/>
    </source>
</evidence>
<dbReference type="RefSeq" id="XP_033707908.1">
    <property type="nucleotide sequence ID" value="XM_033852017.1"/>
</dbReference>
<dbReference type="Gene3D" id="3.30.70.960">
    <property type="entry name" value="SEA domain"/>
    <property type="match status" value="1"/>
</dbReference>
<evidence type="ECO:0000313" key="5">
    <source>
        <dbReference type="RefSeq" id="XP_033707907.1"/>
    </source>
</evidence>
<name>A0A6J3R1E3_TURTR</name>
<evidence type="ECO:0000313" key="4">
    <source>
        <dbReference type="RefSeq" id="XP_033707906.1"/>
    </source>
</evidence>
<feature type="region of interest" description="Disordered" evidence="1">
    <location>
        <begin position="43"/>
        <end position="72"/>
    </location>
</feature>
<sequence>MAALQWTVQPGPVVPANPAPLTTRSLGCVSGLPTGCPSVPGGAASSQLSFLPHPGQAVSLQDSGSPSPGPSRVTHSVTFTITNEAFSAALGNPASLEYQLLSENIRHQLQSVCHEAFSSFEGVGVLLFSPRTAQQKTGPQGKDEGNLDPEAARFQISPHKPLQPHAQARLPPQDMASWSTSYSLSEIPQACHLPLSRSPAPVMPPKMFFSVWLRPDSAAVNASLVFGGLAPGPSAREVLWTLYRKVKAAGKLLGSLYWMRAVSPLRPQPWLCRVRPDRPGPGDHQHPSHGHEALPAPAPPAWLCPLCPAGKDDPPTGHTRAVRILYSTSPGRAPAPLQVGWALPLLPSLPCSSPGGHPGAEGGVTPSQAMGAMGWGPPGEGFVQIAPAGPIKLCPGR</sequence>
<organism evidence="3 6">
    <name type="scientific">Tursiops truncatus</name>
    <name type="common">Atlantic bottle-nosed dolphin</name>
    <name type="synonym">Delphinus truncatus</name>
    <dbReference type="NCBI Taxonomy" id="9739"/>
    <lineage>
        <taxon>Eukaryota</taxon>
        <taxon>Metazoa</taxon>
        <taxon>Chordata</taxon>
        <taxon>Craniata</taxon>
        <taxon>Vertebrata</taxon>
        <taxon>Euteleostomi</taxon>
        <taxon>Mammalia</taxon>
        <taxon>Eutheria</taxon>
        <taxon>Laurasiatheria</taxon>
        <taxon>Artiodactyla</taxon>
        <taxon>Whippomorpha</taxon>
        <taxon>Cetacea</taxon>
        <taxon>Odontoceti</taxon>
        <taxon>Delphinidae</taxon>
        <taxon>Tursiops</taxon>
    </lineage>
</organism>
<dbReference type="RefSeq" id="XP_073657367.1">
    <property type="nucleotide sequence ID" value="XM_073801266.1"/>
</dbReference>
<dbReference type="RefSeq" id="XP_033707906.1">
    <property type="nucleotide sequence ID" value="XM_033852015.1"/>
</dbReference>
<reference evidence="4 5" key="1">
    <citation type="submission" date="2025-04" db="UniProtKB">
        <authorList>
            <consortium name="RefSeq"/>
        </authorList>
    </citation>
    <scope>IDENTIFICATION</scope>
    <source>
        <tissue evidence="4 5">Spleen</tissue>
    </source>
</reference>
<dbReference type="RefSeq" id="XP_033707907.1">
    <property type="nucleotide sequence ID" value="XM_033852016.1"/>
</dbReference>
<dbReference type="SUPFAM" id="SSF82671">
    <property type="entry name" value="SEA domain"/>
    <property type="match status" value="1"/>
</dbReference>
<dbReference type="Pfam" id="PF01390">
    <property type="entry name" value="SEA"/>
    <property type="match status" value="1"/>
</dbReference>